<sequence length="329" mass="34291">MRQFVVALLALSLFGVANIVRAYYDDSVVIEIEDFAPGSATSVTPAGITDTTSSGNIIFQSGGDSSSSGEVPAQDDSDALFDALVAQGAITGGVEEGTVYYETLSGAGGGELNVNTSGVSSSTSSVENSNQGDGSSDSSSLGSGGSQNGASPAKSGASITVDATKIRAALRDNDGFQAILYDFNASVRDGTYKKALSSHDVGLLAAGTMLGNPNIDEISFGASKFEIVYRSEGYLFALIPRSFPVHVAINPRATLAQDRVIITLPWYRFFLRKFFSTASLASEINTLVVADAQAHEKDIAAYAQARLFESVSRALQRKFGTVGGSIQGI</sequence>
<accession>A0A1F6CTL3</accession>
<feature type="signal peptide" evidence="2">
    <location>
        <begin position="1"/>
        <end position="22"/>
    </location>
</feature>
<evidence type="ECO:0000256" key="1">
    <source>
        <dbReference type="SAM" id="MobiDB-lite"/>
    </source>
</evidence>
<dbReference type="Proteomes" id="UP000176863">
    <property type="component" value="Unassembled WGS sequence"/>
</dbReference>
<proteinExistence type="predicted"/>
<feature type="region of interest" description="Disordered" evidence="1">
    <location>
        <begin position="115"/>
        <end position="156"/>
    </location>
</feature>
<protein>
    <submittedName>
        <fullName evidence="3">Uncharacterized protein</fullName>
    </submittedName>
</protein>
<dbReference type="AlphaFoldDB" id="A0A1F6CTL3"/>
<evidence type="ECO:0000313" key="4">
    <source>
        <dbReference type="Proteomes" id="UP000176863"/>
    </source>
</evidence>
<name>A0A1F6CTL3_9BACT</name>
<dbReference type="EMBL" id="MFKT01000028">
    <property type="protein sequence ID" value="OGG52506.1"/>
    <property type="molecule type" value="Genomic_DNA"/>
</dbReference>
<dbReference type="STRING" id="1798480.A2851_00670"/>
<comment type="caution">
    <text evidence="3">The sequence shown here is derived from an EMBL/GenBank/DDBJ whole genome shotgun (WGS) entry which is preliminary data.</text>
</comment>
<gene>
    <name evidence="3" type="ORF">A2851_00670</name>
</gene>
<organism evidence="3 4">
    <name type="scientific">Candidatus Kaiserbacteria bacterium RIFCSPHIGHO2_01_FULL_53_29</name>
    <dbReference type="NCBI Taxonomy" id="1798480"/>
    <lineage>
        <taxon>Bacteria</taxon>
        <taxon>Candidatus Kaiseribacteriota</taxon>
    </lineage>
</organism>
<feature type="chain" id="PRO_5009523547" evidence="2">
    <location>
        <begin position="23"/>
        <end position="329"/>
    </location>
</feature>
<evidence type="ECO:0000313" key="3">
    <source>
        <dbReference type="EMBL" id="OGG52506.1"/>
    </source>
</evidence>
<evidence type="ECO:0000256" key="2">
    <source>
        <dbReference type="SAM" id="SignalP"/>
    </source>
</evidence>
<feature type="compositionally biased region" description="Low complexity" evidence="1">
    <location>
        <begin position="115"/>
        <end position="141"/>
    </location>
</feature>
<keyword evidence="2" id="KW-0732">Signal</keyword>
<reference evidence="3 4" key="1">
    <citation type="journal article" date="2016" name="Nat. Commun.">
        <title>Thousands of microbial genomes shed light on interconnected biogeochemical processes in an aquifer system.</title>
        <authorList>
            <person name="Anantharaman K."/>
            <person name="Brown C.T."/>
            <person name="Hug L.A."/>
            <person name="Sharon I."/>
            <person name="Castelle C.J."/>
            <person name="Probst A.J."/>
            <person name="Thomas B.C."/>
            <person name="Singh A."/>
            <person name="Wilkins M.J."/>
            <person name="Karaoz U."/>
            <person name="Brodie E.L."/>
            <person name="Williams K.H."/>
            <person name="Hubbard S.S."/>
            <person name="Banfield J.F."/>
        </authorList>
    </citation>
    <scope>NUCLEOTIDE SEQUENCE [LARGE SCALE GENOMIC DNA]</scope>
</reference>